<gene>
    <name evidence="4" type="ORF">A4H97_25265</name>
</gene>
<keyword evidence="5" id="KW-1185">Reference proteome</keyword>
<keyword evidence="1" id="KW-1133">Transmembrane helix</keyword>
<evidence type="ECO:0000259" key="2">
    <source>
        <dbReference type="Pfam" id="PF04773"/>
    </source>
</evidence>
<dbReference type="GO" id="GO:0016989">
    <property type="term" value="F:sigma factor antagonist activity"/>
    <property type="evidence" value="ECO:0007669"/>
    <property type="project" value="TreeGrafter"/>
</dbReference>
<dbReference type="Pfam" id="PF16344">
    <property type="entry name" value="FecR_C"/>
    <property type="match status" value="1"/>
</dbReference>
<name>A0A1V9F2H1_9BACT</name>
<dbReference type="RefSeq" id="WP_081198108.1">
    <property type="nucleotide sequence ID" value="NZ_FOCZ01000012.1"/>
</dbReference>
<dbReference type="OrthoDB" id="629393at2"/>
<dbReference type="PANTHER" id="PTHR30273:SF2">
    <property type="entry name" value="PROTEIN FECR"/>
    <property type="match status" value="1"/>
</dbReference>
<dbReference type="EMBL" id="LVXG01000008">
    <property type="protein sequence ID" value="OQP52633.1"/>
    <property type="molecule type" value="Genomic_DNA"/>
</dbReference>
<feature type="domain" description="FecR protein" evidence="2">
    <location>
        <begin position="168"/>
        <end position="263"/>
    </location>
</feature>
<feature type="domain" description="Protein FecR C-terminal" evidence="3">
    <location>
        <begin position="305"/>
        <end position="372"/>
    </location>
</feature>
<accession>A0A1V9F2H1</accession>
<dbReference type="PANTHER" id="PTHR30273">
    <property type="entry name" value="PERIPLASMIC SIGNAL SENSOR AND SIGMA FACTOR ACTIVATOR FECR-RELATED"/>
    <property type="match status" value="1"/>
</dbReference>
<organism evidence="4 5">
    <name type="scientific">Niastella yeongjuensis</name>
    <dbReference type="NCBI Taxonomy" id="354355"/>
    <lineage>
        <taxon>Bacteria</taxon>
        <taxon>Pseudomonadati</taxon>
        <taxon>Bacteroidota</taxon>
        <taxon>Chitinophagia</taxon>
        <taxon>Chitinophagales</taxon>
        <taxon>Chitinophagaceae</taxon>
        <taxon>Niastella</taxon>
    </lineage>
</organism>
<dbReference type="AlphaFoldDB" id="A0A1V9F2H1"/>
<dbReference type="Proteomes" id="UP000192610">
    <property type="component" value="Unassembled WGS sequence"/>
</dbReference>
<keyword evidence="1" id="KW-0472">Membrane</keyword>
<evidence type="ECO:0000313" key="4">
    <source>
        <dbReference type="EMBL" id="OQP52633.1"/>
    </source>
</evidence>
<proteinExistence type="predicted"/>
<dbReference type="InterPro" id="IPR006860">
    <property type="entry name" value="FecR"/>
</dbReference>
<comment type="caution">
    <text evidence="4">The sequence shown here is derived from an EMBL/GenBank/DDBJ whole genome shotgun (WGS) entry which is preliminary data.</text>
</comment>
<keyword evidence="1" id="KW-0812">Transmembrane</keyword>
<dbReference type="STRING" id="354355.SAMN05660816_05299"/>
<feature type="transmembrane region" description="Helical" evidence="1">
    <location>
        <begin position="68"/>
        <end position="86"/>
    </location>
</feature>
<evidence type="ECO:0008006" key="6">
    <source>
        <dbReference type="Google" id="ProtNLM"/>
    </source>
</evidence>
<dbReference type="InterPro" id="IPR012373">
    <property type="entry name" value="Ferrdict_sens_TM"/>
</dbReference>
<dbReference type="Gene3D" id="2.60.120.1440">
    <property type="match status" value="1"/>
</dbReference>
<dbReference type="Pfam" id="PF04773">
    <property type="entry name" value="FecR"/>
    <property type="match status" value="1"/>
</dbReference>
<sequence length="374" mass="41333">MEKGNAKELLQRYLNGTCTPEEKALVESFYNLHHPNTQSLNEQELEKELGHLEKTLPLPGRGRIYKRIMAAAAAVLMIGFTGWWMYRTNTHKPSAAEQPLAFSSNNVIVPGSNKAVLTLANGKKISLTDAGTGNIAHETGISIEKTADGQMLYRITDAAPATAVIYNTIETPVGGQYQVLLPDGTKVWLNAKSALRFPVHFNDTERRVEISGEAYLEVAHDKTKPFRVVNPGQVVEVLGTHFNVNTYDNEAAMKTTLLEGAVKIATNGNTALLKPGQQSNVVNGNIRTLDEVNVEDVVAWKNNKIQFTDLDIHSVMRMLERWYNIDVSYTGNEINTTFGGSVSRSKDIDVVLKLLEATGDVHFKIEGRRVTVMP</sequence>
<evidence type="ECO:0000259" key="3">
    <source>
        <dbReference type="Pfam" id="PF16344"/>
    </source>
</evidence>
<evidence type="ECO:0000256" key="1">
    <source>
        <dbReference type="SAM" id="Phobius"/>
    </source>
</evidence>
<dbReference type="Gene3D" id="3.55.50.30">
    <property type="match status" value="1"/>
</dbReference>
<protein>
    <recommendedName>
        <fullName evidence="6">Iron dicitrate transport regulator FecR</fullName>
    </recommendedName>
</protein>
<reference evidence="5" key="1">
    <citation type="submission" date="2016-04" db="EMBL/GenBank/DDBJ databases">
        <authorList>
            <person name="Chen L."/>
            <person name="Zhuang W."/>
            <person name="Wang G."/>
        </authorList>
    </citation>
    <scope>NUCLEOTIDE SEQUENCE [LARGE SCALE GENOMIC DNA]</scope>
    <source>
        <strain evidence="5">17621</strain>
    </source>
</reference>
<dbReference type="InterPro" id="IPR032508">
    <property type="entry name" value="FecR_C"/>
</dbReference>
<dbReference type="PIRSF" id="PIRSF018266">
    <property type="entry name" value="FecR"/>
    <property type="match status" value="1"/>
</dbReference>
<evidence type="ECO:0000313" key="5">
    <source>
        <dbReference type="Proteomes" id="UP000192610"/>
    </source>
</evidence>